<protein>
    <recommendedName>
        <fullName evidence="7">HTH myb-type domain-containing protein</fullName>
    </recommendedName>
</protein>
<dbReference type="GO" id="GO:0003700">
    <property type="term" value="F:DNA-binding transcription factor activity"/>
    <property type="evidence" value="ECO:0007669"/>
    <property type="project" value="InterPro"/>
</dbReference>
<feature type="compositionally biased region" description="Low complexity" evidence="4">
    <location>
        <begin position="42"/>
        <end position="53"/>
    </location>
</feature>
<dbReference type="AlphaFoldDB" id="A0AAW1SP35"/>
<evidence type="ECO:0000256" key="1">
    <source>
        <dbReference type="ARBA" id="ARBA00023015"/>
    </source>
</evidence>
<dbReference type="SUPFAM" id="SSF46689">
    <property type="entry name" value="Homeodomain-like"/>
    <property type="match status" value="1"/>
</dbReference>
<dbReference type="InterPro" id="IPR006447">
    <property type="entry name" value="Myb_dom_plants"/>
</dbReference>
<keyword evidence="1" id="KW-0805">Transcription regulation</keyword>
<feature type="region of interest" description="Disordered" evidence="4">
    <location>
        <begin position="21"/>
        <end position="116"/>
    </location>
</feature>
<reference evidence="5 6" key="1">
    <citation type="journal article" date="2024" name="Nat. Commun.">
        <title>Phylogenomics reveals the evolutionary origins of lichenization in chlorophyte algae.</title>
        <authorList>
            <person name="Puginier C."/>
            <person name="Libourel C."/>
            <person name="Otte J."/>
            <person name="Skaloud P."/>
            <person name="Haon M."/>
            <person name="Grisel S."/>
            <person name="Petersen M."/>
            <person name="Berrin J.G."/>
            <person name="Delaux P.M."/>
            <person name="Dal Grande F."/>
            <person name="Keller J."/>
        </authorList>
    </citation>
    <scope>NUCLEOTIDE SEQUENCE [LARGE SCALE GENOMIC DNA]</scope>
    <source>
        <strain evidence="5 6">SAG 2523</strain>
    </source>
</reference>
<keyword evidence="3" id="KW-0539">Nucleus</keyword>
<comment type="caution">
    <text evidence="5">The sequence shown here is derived from an EMBL/GenBank/DDBJ whole genome shotgun (WGS) entry which is preliminary data.</text>
</comment>
<dbReference type="Proteomes" id="UP001485043">
    <property type="component" value="Unassembled WGS sequence"/>
</dbReference>
<feature type="compositionally biased region" description="Pro residues" evidence="4">
    <location>
        <begin position="107"/>
        <end position="116"/>
    </location>
</feature>
<evidence type="ECO:0000256" key="4">
    <source>
        <dbReference type="SAM" id="MobiDB-lite"/>
    </source>
</evidence>
<dbReference type="EMBL" id="JALJOV010001198">
    <property type="protein sequence ID" value="KAK9852327.1"/>
    <property type="molecule type" value="Genomic_DNA"/>
</dbReference>
<accession>A0AAW1SP35</accession>
<proteinExistence type="predicted"/>
<name>A0AAW1SP35_9CHLO</name>
<evidence type="ECO:0000256" key="2">
    <source>
        <dbReference type="ARBA" id="ARBA00023163"/>
    </source>
</evidence>
<gene>
    <name evidence="5" type="ORF">WJX84_005233</name>
</gene>
<keyword evidence="6" id="KW-1185">Reference proteome</keyword>
<evidence type="ECO:0000256" key="3">
    <source>
        <dbReference type="ARBA" id="ARBA00023242"/>
    </source>
</evidence>
<sequence>MQLMSVDGLTRENVASHLQKYRLQLKRQPGDGPDDNGMHGTSLDGSLDLGLSLEATLGPSSVDGDMGNDGQGNGQAPMEAPVNPVVSAPAHPVGRPRGMMDPREGAPLPPQPDVLG</sequence>
<keyword evidence="2" id="KW-0804">Transcription</keyword>
<evidence type="ECO:0000313" key="6">
    <source>
        <dbReference type="Proteomes" id="UP001485043"/>
    </source>
</evidence>
<dbReference type="NCBIfam" id="TIGR01557">
    <property type="entry name" value="myb_SHAQKYF"/>
    <property type="match status" value="1"/>
</dbReference>
<dbReference type="Gene3D" id="1.10.10.60">
    <property type="entry name" value="Homeodomain-like"/>
    <property type="match status" value="1"/>
</dbReference>
<dbReference type="PANTHER" id="PTHR31442:SF29">
    <property type="entry name" value="HOMEODOMAIN-LIKE SUPERFAMILY PROTEIN"/>
    <property type="match status" value="1"/>
</dbReference>
<dbReference type="InterPro" id="IPR009057">
    <property type="entry name" value="Homeodomain-like_sf"/>
</dbReference>
<dbReference type="PANTHER" id="PTHR31442">
    <property type="entry name" value="HOMEODOMAIN-LIKE SUPERFAMILY PROTEIN-RELATED"/>
    <property type="match status" value="1"/>
</dbReference>
<dbReference type="InterPro" id="IPR044841">
    <property type="entry name" value="LUX/BOA-like"/>
</dbReference>
<organism evidence="5 6">
    <name type="scientific">Apatococcus fuscideae</name>
    <dbReference type="NCBI Taxonomy" id="2026836"/>
    <lineage>
        <taxon>Eukaryota</taxon>
        <taxon>Viridiplantae</taxon>
        <taxon>Chlorophyta</taxon>
        <taxon>core chlorophytes</taxon>
        <taxon>Trebouxiophyceae</taxon>
        <taxon>Chlorellales</taxon>
        <taxon>Chlorellaceae</taxon>
        <taxon>Apatococcus</taxon>
    </lineage>
</organism>
<evidence type="ECO:0000313" key="5">
    <source>
        <dbReference type="EMBL" id="KAK9852327.1"/>
    </source>
</evidence>
<evidence type="ECO:0008006" key="7">
    <source>
        <dbReference type="Google" id="ProtNLM"/>
    </source>
</evidence>
<dbReference type="GO" id="GO:0003677">
    <property type="term" value="F:DNA binding"/>
    <property type="evidence" value="ECO:0007669"/>
    <property type="project" value="InterPro"/>
</dbReference>